<evidence type="ECO:0000313" key="6">
    <source>
        <dbReference type="Proteomes" id="UP000182658"/>
    </source>
</evidence>
<evidence type="ECO:0000256" key="2">
    <source>
        <dbReference type="ARBA" id="ARBA00023242"/>
    </source>
</evidence>
<dbReference type="Pfam" id="PF00172">
    <property type="entry name" value="Zn_clus"/>
    <property type="match status" value="1"/>
</dbReference>
<protein>
    <recommendedName>
        <fullName evidence="4">Zn(2)-C6 fungal-type domain-containing protein</fullName>
    </recommendedName>
</protein>
<keyword evidence="2" id="KW-0539">Nucleus</keyword>
<dbReference type="GO" id="GO:0003677">
    <property type="term" value="F:DNA binding"/>
    <property type="evidence" value="ECO:0007669"/>
    <property type="project" value="InterPro"/>
</dbReference>
<dbReference type="SMART" id="SM00066">
    <property type="entry name" value="GAL4"/>
    <property type="match status" value="1"/>
</dbReference>
<dbReference type="PANTHER" id="PTHR47256:SF1">
    <property type="entry name" value="ZN(II)2CYS6 TRANSCRIPTION FACTOR (EUROFUNG)"/>
    <property type="match status" value="1"/>
</dbReference>
<sequence length="694" mass="76876">MSILQGKLESRLSILALLAPSSPARSPPHAPDYCLPTVSAVASPHSDHTLPSKNQDDAAGCNAAKLQALLPRPSEQQQPSRLPPPNSRQSGVAVPRRIATIVACENCRAKRTKCDGARPKCSRCVRLGTDCEYDAGPDETRSIARKRKYDEMKSDLSDMQELYEYLRSRPLVEVAEVIRRIRSNTDPCKVLSLVRDGDLLLQASAIGRRGIETDVEDVVRKLDETAYQQSPLKLSAKKWTDVAGDGLVSELVSIFFDLEQPFATNYVDRHCFLQDMGSEQTENARFCSPALVNAICAIGAFTSETAKAIDQARGGCVRERFYNEAKKQLDLEHGKVSLPTVMALYNLFLYSSEAGIDRAGTFYRVSCSEMYKKLRLGSEFPSWVDNSGPSNREQYRRAVSRAAWGLFCIESKSSFVYIQPALIAPPTIPRIFGDNLADTPPAEADSYDAILDAECSISKLLYEIMCYNVETRDQLGEEQDISFRLSYYRKLLDWEAPTRGSSTRGLFGLCQSFFLECYFSIAVIALFRPLALLTSALPDGLRPAELVLQHCKRMVERTREMKAAYPLEYAGGCLGTLYFFYVCSISLVALLDQEPSSHEPFVEACQYFHLVAGNFPVGPALLRGLQALALETGVGLPRECEAFFSEARLANGNFKDVPVSYVIPQSVAYSESEAGVPGLELGNLIEKWSTTMSI</sequence>
<evidence type="ECO:0000259" key="4">
    <source>
        <dbReference type="PROSITE" id="PS50048"/>
    </source>
</evidence>
<accession>A0A1J7IBS8</accession>
<dbReference type="CDD" id="cd00067">
    <property type="entry name" value="GAL4"/>
    <property type="match status" value="1"/>
</dbReference>
<dbReference type="CDD" id="cd12148">
    <property type="entry name" value="fungal_TF_MHR"/>
    <property type="match status" value="1"/>
</dbReference>
<dbReference type="EMBL" id="KV875103">
    <property type="protein sequence ID" value="OIW24763.1"/>
    <property type="molecule type" value="Genomic_DNA"/>
</dbReference>
<keyword evidence="6" id="KW-1185">Reference proteome</keyword>
<reference evidence="5 6" key="1">
    <citation type="submission" date="2016-10" db="EMBL/GenBank/DDBJ databases">
        <title>Draft genome sequence of Coniochaeta ligniaria NRRL30616, a lignocellulolytic fungus for bioabatement of inhibitors in plant biomass hydrolysates.</title>
        <authorList>
            <consortium name="DOE Joint Genome Institute"/>
            <person name="Jimenez D.J."/>
            <person name="Hector R.E."/>
            <person name="Riley R."/>
            <person name="Sun H."/>
            <person name="Grigoriev I.V."/>
            <person name="Van Elsas J.D."/>
            <person name="Nichols N.N."/>
        </authorList>
    </citation>
    <scope>NUCLEOTIDE SEQUENCE [LARGE SCALE GENOMIC DNA]</scope>
    <source>
        <strain evidence="5 6">NRRL 30616</strain>
    </source>
</reference>
<dbReference type="Pfam" id="PF04082">
    <property type="entry name" value="Fungal_trans"/>
    <property type="match status" value="1"/>
</dbReference>
<dbReference type="InterPro" id="IPR036864">
    <property type="entry name" value="Zn2-C6_fun-type_DNA-bd_sf"/>
</dbReference>
<dbReference type="InterPro" id="IPR007219">
    <property type="entry name" value="XnlR_reg_dom"/>
</dbReference>
<organism evidence="5 6">
    <name type="scientific">Coniochaeta ligniaria NRRL 30616</name>
    <dbReference type="NCBI Taxonomy" id="1408157"/>
    <lineage>
        <taxon>Eukaryota</taxon>
        <taxon>Fungi</taxon>
        <taxon>Dikarya</taxon>
        <taxon>Ascomycota</taxon>
        <taxon>Pezizomycotina</taxon>
        <taxon>Sordariomycetes</taxon>
        <taxon>Sordariomycetidae</taxon>
        <taxon>Coniochaetales</taxon>
        <taxon>Coniochaetaceae</taxon>
        <taxon>Coniochaeta</taxon>
    </lineage>
</organism>
<dbReference type="InParanoid" id="A0A1J7IBS8"/>
<dbReference type="STRING" id="1408157.A0A1J7IBS8"/>
<evidence type="ECO:0000256" key="1">
    <source>
        <dbReference type="ARBA" id="ARBA00022723"/>
    </source>
</evidence>
<dbReference type="InterPro" id="IPR001138">
    <property type="entry name" value="Zn2Cys6_DnaBD"/>
</dbReference>
<evidence type="ECO:0000256" key="3">
    <source>
        <dbReference type="SAM" id="MobiDB-lite"/>
    </source>
</evidence>
<dbReference type="AlphaFoldDB" id="A0A1J7IBS8"/>
<feature type="region of interest" description="Disordered" evidence="3">
    <location>
        <begin position="72"/>
        <end position="93"/>
    </location>
</feature>
<dbReference type="Gene3D" id="4.10.240.10">
    <property type="entry name" value="Zn(2)-C6 fungal-type DNA-binding domain"/>
    <property type="match status" value="1"/>
</dbReference>
<dbReference type="GO" id="GO:0000981">
    <property type="term" value="F:DNA-binding transcription factor activity, RNA polymerase II-specific"/>
    <property type="evidence" value="ECO:0007669"/>
    <property type="project" value="InterPro"/>
</dbReference>
<proteinExistence type="predicted"/>
<keyword evidence="1" id="KW-0479">Metal-binding</keyword>
<name>A0A1J7IBS8_9PEZI</name>
<dbReference type="OrthoDB" id="2943660at2759"/>
<dbReference type="Proteomes" id="UP000182658">
    <property type="component" value="Unassembled WGS sequence"/>
</dbReference>
<evidence type="ECO:0000313" key="5">
    <source>
        <dbReference type="EMBL" id="OIW24763.1"/>
    </source>
</evidence>
<dbReference type="PROSITE" id="PS00463">
    <property type="entry name" value="ZN2_CY6_FUNGAL_1"/>
    <property type="match status" value="1"/>
</dbReference>
<gene>
    <name evidence="5" type="ORF">CONLIGDRAFT_648885</name>
</gene>
<dbReference type="InterPro" id="IPR053187">
    <property type="entry name" value="Notoamide_regulator"/>
</dbReference>
<dbReference type="PROSITE" id="PS50048">
    <property type="entry name" value="ZN2_CY6_FUNGAL_2"/>
    <property type="match status" value="1"/>
</dbReference>
<feature type="domain" description="Zn(2)-C6 fungal-type" evidence="4">
    <location>
        <begin position="103"/>
        <end position="133"/>
    </location>
</feature>
<dbReference type="SUPFAM" id="SSF57701">
    <property type="entry name" value="Zn2/Cys6 DNA-binding domain"/>
    <property type="match status" value="1"/>
</dbReference>
<dbReference type="GO" id="GO:0006351">
    <property type="term" value="P:DNA-templated transcription"/>
    <property type="evidence" value="ECO:0007669"/>
    <property type="project" value="InterPro"/>
</dbReference>
<dbReference type="GO" id="GO:0008270">
    <property type="term" value="F:zinc ion binding"/>
    <property type="evidence" value="ECO:0007669"/>
    <property type="project" value="InterPro"/>
</dbReference>
<dbReference type="PANTHER" id="PTHR47256">
    <property type="entry name" value="ZN(II)2CYS6 TRANSCRIPTION FACTOR (EUROFUNG)-RELATED"/>
    <property type="match status" value="1"/>
</dbReference>